<dbReference type="GO" id="GO:0003779">
    <property type="term" value="F:actin binding"/>
    <property type="evidence" value="ECO:0007669"/>
    <property type="project" value="InterPro"/>
</dbReference>
<dbReference type="Proteomes" id="UP000250321">
    <property type="component" value="Unassembled WGS sequence"/>
</dbReference>
<dbReference type="Pfam" id="PF07765">
    <property type="entry name" value="KIP1"/>
    <property type="match status" value="1"/>
</dbReference>
<feature type="compositionally biased region" description="Basic and acidic residues" evidence="3">
    <location>
        <begin position="482"/>
        <end position="495"/>
    </location>
</feature>
<reference evidence="5 6" key="1">
    <citation type="submission" date="2018-02" db="EMBL/GenBank/DDBJ databases">
        <title>Draft genome of wild Prunus yedoensis var. nudiflora.</title>
        <authorList>
            <person name="Baek S."/>
            <person name="Kim J.-H."/>
            <person name="Choi K."/>
            <person name="Kim G.-B."/>
            <person name="Cho A."/>
            <person name="Jang H."/>
            <person name="Shin C.-H."/>
            <person name="Yu H.-J."/>
            <person name="Mun J.-H."/>
        </authorList>
    </citation>
    <scope>NUCLEOTIDE SEQUENCE [LARGE SCALE GENOMIC DNA]</scope>
    <source>
        <strain evidence="6">cv. Jeju island</strain>
        <tissue evidence="5">Leaf</tissue>
    </source>
</reference>
<dbReference type="Pfam" id="PF25014">
    <property type="entry name" value="NET2A"/>
    <property type="match status" value="1"/>
</dbReference>
<keyword evidence="1 2" id="KW-0175">Coiled coil</keyword>
<evidence type="ECO:0000256" key="1">
    <source>
        <dbReference type="ARBA" id="ARBA00023054"/>
    </source>
</evidence>
<feature type="domain" description="NAB" evidence="4">
    <location>
        <begin position="10"/>
        <end position="90"/>
    </location>
</feature>
<keyword evidence="6" id="KW-1185">Reference proteome</keyword>
<evidence type="ECO:0000313" key="5">
    <source>
        <dbReference type="EMBL" id="PQQ07427.1"/>
    </source>
</evidence>
<feature type="region of interest" description="Disordered" evidence="3">
    <location>
        <begin position="720"/>
        <end position="742"/>
    </location>
</feature>
<dbReference type="Pfam" id="PF24918">
    <property type="entry name" value="NET2A_C"/>
    <property type="match status" value="1"/>
</dbReference>
<organism evidence="5 6">
    <name type="scientific">Prunus yedoensis var. nudiflora</name>
    <dbReference type="NCBI Taxonomy" id="2094558"/>
    <lineage>
        <taxon>Eukaryota</taxon>
        <taxon>Viridiplantae</taxon>
        <taxon>Streptophyta</taxon>
        <taxon>Embryophyta</taxon>
        <taxon>Tracheophyta</taxon>
        <taxon>Spermatophyta</taxon>
        <taxon>Magnoliopsida</taxon>
        <taxon>eudicotyledons</taxon>
        <taxon>Gunneridae</taxon>
        <taxon>Pentapetalae</taxon>
        <taxon>rosids</taxon>
        <taxon>fabids</taxon>
        <taxon>Rosales</taxon>
        <taxon>Rosaceae</taxon>
        <taxon>Amygdaloideae</taxon>
        <taxon>Amygdaleae</taxon>
        <taxon>Prunus</taxon>
    </lineage>
</organism>
<feature type="compositionally biased region" description="Polar residues" evidence="3">
    <location>
        <begin position="117"/>
        <end position="130"/>
    </location>
</feature>
<evidence type="ECO:0000259" key="4">
    <source>
        <dbReference type="PROSITE" id="PS51774"/>
    </source>
</evidence>
<proteinExistence type="predicted"/>
<dbReference type="InterPro" id="IPR011684">
    <property type="entry name" value="NAB"/>
</dbReference>
<sequence length="990" mass="113807">MLQRAASNAYSWWWASHIRTKQSKWLEQNLQDMEEKVHSTLKIIDDDGDSFAKRAEMYYRKRPELVVYVEESFRAYRALAERYDHLSRDLQSANRTIATVFPERVQYAMEDEDEETASQASTSSDGPNKASTDESKQSIPKVPKLPNKDFRSKSMLRRGPLKRNTSCFKATITPRSGLTKDEALEEIDKLQKDILALQTEKEFVKILYERGYDRYWEFENEITGKQKRVCSLQDEYGIGTVIEDNEARTLMAATALKSCKDSLTKLQEKKDESEEEARVECLRVREACMKFEGLKDEFRLKDADWCDPTEEDEAENIDLETRDVDQERHDQELLRSKILEQLDTSSNASITITELAEKIDGLVNKVVSLETAVSSQNALVNRFKSETDELQAHIRSLEEEKEILMENSDSMRKRIKELEEELRRIKNLRRSVEDQNNNLQAHFTEASCNLDHLSGKLHSVKHEEEDENAGLFQEVRALDAKPEKEIKVDSDKSAPDEDSAVLEDKMAEDEIKKVDVTILKNSVKGEEENQSDPSNSLGLMTEKPQEPMQQEQVENQDLSETVDSNLEVEPQELELANEGDQPNWRQLFLKGLEDREKVLLEEYTSILRDYKDARKKLGEVEKKNRDNIFDLAMEIRELRSVVSSKDKEIKLLKQKLGSPETNLDDSPKTCSTVYKYPNQEGSLESPTQVAASPYSPVPSLNFDKEIVASYLGEQATERFEDSTGNLKVSPRKEEEKATRKRHVVRPHSVSAIEGRFRSDIDELLEENLEFWLRFSTSVHQIQKFQTSIQDLQSELFKLKNKKKHEGGSKQQSLQSDGRPIYRHLREIQTELSLWLEHNAVLKDDLQGRFSSLCHIQDEISRLSNLGSEGEKMELISKYQAAKFQGEVLNMKQENNKVKDELKAGHSRVRELKFEVEKTLARLDEELGISVASKSIEPKRSTSKARIPLRSFLFGVKLRRQKPSIFSCASPALQKQHSDLAAAAPPPEQPM</sequence>
<name>A0A314YLX1_PRUYE</name>
<dbReference type="PANTHER" id="PTHR31631">
    <property type="entry name" value="PROTEIN NETWORKED 2D"/>
    <property type="match status" value="1"/>
</dbReference>
<dbReference type="PROSITE" id="PS51774">
    <property type="entry name" value="NAB"/>
    <property type="match status" value="1"/>
</dbReference>
<dbReference type="InterPro" id="IPR056888">
    <property type="entry name" value="NET2A-D/KIP1-like_dom"/>
</dbReference>
<dbReference type="EMBL" id="PJQY01000858">
    <property type="protein sequence ID" value="PQQ07427.1"/>
    <property type="molecule type" value="Genomic_DNA"/>
</dbReference>
<dbReference type="InterPro" id="IPR056889">
    <property type="entry name" value="NET2A-D/KIP1-like_C"/>
</dbReference>
<comment type="caution">
    <text evidence="5">The sequence shown here is derived from an EMBL/GenBank/DDBJ whole genome shotgun (WGS) entry which is preliminary data.</text>
</comment>
<evidence type="ECO:0000256" key="2">
    <source>
        <dbReference type="SAM" id="Coils"/>
    </source>
</evidence>
<protein>
    <submittedName>
        <fullName evidence="5">Protein NETWORKED 2A</fullName>
    </submittedName>
</protein>
<feature type="region of interest" description="Disordered" evidence="3">
    <location>
        <begin position="482"/>
        <end position="501"/>
    </location>
</feature>
<dbReference type="AlphaFoldDB" id="A0A314YLX1"/>
<feature type="region of interest" description="Disordered" evidence="3">
    <location>
        <begin position="110"/>
        <end position="156"/>
    </location>
</feature>
<feature type="coiled-coil region" evidence="2">
    <location>
        <begin position="352"/>
        <end position="445"/>
    </location>
</feature>
<dbReference type="PANTHER" id="PTHR31631:SF3">
    <property type="entry name" value="PROTEIN NETWORKED 2B"/>
    <property type="match status" value="1"/>
</dbReference>
<accession>A0A314YLX1</accession>
<dbReference type="OrthoDB" id="616075at2759"/>
<feature type="region of interest" description="Disordered" evidence="3">
    <location>
        <begin position="523"/>
        <end position="559"/>
    </location>
</feature>
<evidence type="ECO:0000256" key="3">
    <source>
        <dbReference type="SAM" id="MobiDB-lite"/>
    </source>
</evidence>
<evidence type="ECO:0000313" key="6">
    <source>
        <dbReference type="Proteomes" id="UP000250321"/>
    </source>
</evidence>
<dbReference type="STRING" id="2094558.A0A314YLX1"/>
<feature type="region of interest" description="Disordered" evidence="3">
    <location>
        <begin position="968"/>
        <end position="990"/>
    </location>
</feature>
<gene>
    <name evidence="5" type="ORF">Pyn_05544</name>
</gene>
<feature type="compositionally biased region" description="Polar residues" evidence="3">
    <location>
        <begin position="547"/>
        <end position="559"/>
    </location>
</feature>